<dbReference type="Proteomes" id="UP001596368">
    <property type="component" value="Unassembled WGS sequence"/>
</dbReference>
<dbReference type="AlphaFoldDB" id="A0ABD5XP90"/>
<feature type="transmembrane region" description="Helical" evidence="1">
    <location>
        <begin position="53"/>
        <end position="73"/>
    </location>
</feature>
<keyword evidence="3" id="KW-1185">Reference proteome</keyword>
<accession>A0ABD5XP90</accession>
<evidence type="ECO:0000313" key="2">
    <source>
        <dbReference type="EMBL" id="MFC7135591.1"/>
    </source>
</evidence>
<keyword evidence="1" id="KW-0812">Transmembrane</keyword>
<gene>
    <name evidence="2" type="ORF">ACFQRB_01120</name>
</gene>
<evidence type="ECO:0000313" key="3">
    <source>
        <dbReference type="Proteomes" id="UP001596368"/>
    </source>
</evidence>
<name>A0ABD5XP90_9EURY</name>
<keyword evidence="1" id="KW-1133">Transmembrane helix</keyword>
<sequence length="75" mass="7723">MVDALRIVAGAILVVGGGLAVVNHPLVDRFNRIVKSMGTKQTPDDIEMSETPILIGRLGGAVIVLYGIGIALGGI</sequence>
<reference evidence="2 3" key="1">
    <citation type="journal article" date="2019" name="Int. J. Syst. Evol. Microbiol.">
        <title>The Global Catalogue of Microorganisms (GCM) 10K type strain sequencing project: providing services to taxonomists for standard genome sequencing and annotation.</title>
        <authorList>
            <consortium name="The Broad Institute Genomics Platform"/>
            <consortium name="The Broad Institute Genome Sequencing Center for Infectious Disease"/>
            <person name="Wu L."/>
            <person name="Ma J."/>
        </authorList>
    </citation>
    <scope>NUCLEOTIDE SEQUENCE [LARGE SCALE GENOMIC DNA]</scope>
    <source>
        <strain evidence="2 3">DT92</strain>
    </source>
</reference>
<keyword evidence="1" id="KW-0472">Membrane</keyword>
<evidence type="ECO:0000256" key="1">
    <source>
        <dbReference type="SAM" id="Phobius"/>
    </source>
</evidence>
<protein>
    <submittedName>
        <fullName evidence="2">Uncharacterized protein</fullName>
    </submittedName>
</protein>
<feature type="transmembrane region" description="Helical" evidence="1">
    <location>
        <begin position="7"/>
        <end position="27"/>
    </location>
</feature>
<dbReference type="EMBL" id="JBHSZG010000001">
    <property type="protein sequence ID" value="MFC7135591.1"/>
    <property type="molecule type" value="Genomic_DNA"/>
</dbReference>
<proteinExistence type="predicted"/>
<comment type="caution">
    <text evidence="2">The sequence shown here is derived from an EMBL/GenBank/DDBJ whole genome shotgun (WGS) entry which is preliminary data.</text>
</comment>
<organism evidence="2 3">
    <name type="scientific">Halobaculum litoreum</name>
    <dbReference type="NCBI Taxonomy" id="3031998"/>
    <lineage>
        <taxon>Archaea</taxon>
        <taxon>Methanobacteriati</taxon>
        <taxon>Methanobacteriota</taxon>
        <taxon>Stenosarchaea group</taxon>
        <taxon>Halobacteria</taxon>
        <taxon>Halobacteriales</taxon>
        <taxon>Haloferacaceae</taxon>
        <taxon>Halobaculum</taxon>
    </lineage>
</organism>